<dbReference type="Proteomes" id="UP001162972">
    <property type="component" value="Chromosome 6"/>
</dbReference>
<sequence>MKYRLHDLAMQVHLIQVEDTAMKVEIVMDGLQGNVQFPGEEIETSDAQKKRPATVAELSYKAQKIGKEMQRDELLLDACDLLEDERKAKTFFGIGFNSAKEMVIKKTASEGVSIVKRRYL</sequence>
<dbReference type="EMBL" id="JAPFFJ010000016">
    <property type="protein sequence ID" value="KAJ6406123.1"/>
    <property type="molecule type" value="Genomic_DNA"/>
</dbReference>
<dbReference type="AlphaFoldDB" id="A0AAD6NV01"/>
<accession>A0AAD6NV01</accession>
<comment type="caution">
    <text evidence="1">The sequence shown here is derived from an EMBL/GenBank/DDBJ whole genome shotgun (WGS) entry which is preliminary data.</text>
</comment>
<reference evidence="1 2" key="1">
    <citation type="journal article" date="2023" name="Int. J. Mol. Sci.">
        <title>De Novo Assembly and Annotation of 11 Diverse Shrub Willow (Salix) Genomes Reveals Novel Gene Organization in Sex-Linked Regions.</title>
        <authorList>
            <person name="Hyden B."/>
            <person name="Feng K."/>
            <person name="Yates T.B."/>
            <person name="Jawdy S."/>
            <person name="Cereghino C."/>
            <person name="Smart L.B."/>
            <person name="Muchero W."/>
        </authorList>
    </citation>
    <scope>NUCLEOTIDE SEQUENCE [LARGE SCALE GENOMIC DNA]</scope>
    <source>
        <tissue evidence="1">Shoot tip</tissue>
    </source>
</reference>
<proteinExistence type="predicted"/>
<gene>
    <name evidence="1" type="ORF">OIU84_009780</name>
</gene>
<protein>
    <submittedName>
        <fullName evidence="1">Uncharacterized protein</fullName>
    </submittedName>
</protein>
<evidence type="ECO:0000313" key="1">
    <source>
        <dbReference type="EMBL" id="KAJ6406123.1"/>
    </source>
</evidence>
<evidence type="ECO:0000313" key="2">
    <source>
        <dbReference type="Proteomes" id="UP001162972"/>
    </source>
</evidence>
<name>A0AAD6NV01_9ROSI</name>
<keyword evidence="2" id="KW-1185">Reference proteome</keyword>
<organism evidence="1 2">
    <name type="scientific">Salix udensis</name>
    <dbReference type="NCBI Taxonomy" id="889485"/>
    <lineage>
        <taxon>Eukaryota</taxon>
        <taxon>Viridiplantae</taxon>
        <taxon>Streptophyta</taxon>
        <taxon>Embryophyta</taxon>
        <taxon>Tracheophyta</taxon>
        <taxon>Spermatophyta</taxon>
        <taxon>Magnoliopsida</taxon>
        <taxon>eudicotyledons</taxon>
        <taxon>Gunneridae</taxon>
        <taxon>Pentapetalae</taxon>
        <taxon>rosids</taxon>
        <taxon>fabids</taxon>
        <taxon>Malpighiales</taxon>
        <taxon>Salicaceae</taxon>
        <taxon>Saliceae</taxon>
        <taxon>Salix</taxon>
    </lineage>
</organism>